<organism evidence="1">
    <name type="scientific">Arundo donax</name>
    <name type="common">Giant reed</name>
    <name type="synonym">Donax arundinaceus</name>
    <dbReference type="NCBI Taxonomy" id="35708"/>
    <lineage>
        <taxon>Eukaryota</taxon>
        <taxon>Viridiplantae</taxon>
        <taxon>Streptophyta</taxon>
        <taxon>Embryophyta</taxon>
        <taxon>Tracheophyta</taxon>
        <taxon>Spermatophyta</taxon>
        <taxon>Magnoliopsida</taxon>
        <taxon>Liliopsida</taxon>
        <taxon>Poales</taxon>
        <taxon>Poaceae</taxon>
        <taxon>PACMAD clade</taxon>
        <taxon>Arundinoideae</taxon>
        <taxon>Arundineae</taxon>
        <taxon>Arundo</taxon>
    </lineage>
</organism>
<sequence>MQIMFSLACNWISKQIDREYFSRVHISTTKISHIATYPRIETKRREVNHFL</sequence>
<proteinExistence type="predicted"/>
<protein>
    <submittedName>
        <fullName evidence="1">Uncharacterized protein</fullName>
    </submittedName>
</protein>
<reference evidence="1" key="2">
    <citation type="journal article" date="2015" name="Data Brief">
        <title>Shoot transcriptome of the giant reed, Arundo donax.</title>
        <authorList>
            <person name="Barrero R.A."/>
            <person name="Guerrero F.D."/>
            <person name="Moolhuijzen P."/>
            <person name="Goolsby J.A."/>
            <person name="Tidwell J."/>
            <person name="Bellgard S.E."/>
            <person name="Bellgard M.I."/>
        </authorList>
    </citation>
    <scope>NUCLEOTIDE SEQUENCE</scope>
    <source>
        <tissue evidence="1">Shoot tissue taken approximately 20 cm above the soil surface</tissue>
    </source>
</reference>
<accession>A0A0A9FD89</accession>
<reference evidence="1" key="1">
    <citation type="submission" date="2014-09" db="EMBL/GenBank/DDBJ databases">
        <authorList>
            <person name="Magalhaes I.L.F."/>
            <person name="Oliveira U."/>
            <person name="Santos F.R."/>
            <person name="Vidigal T.H.D.A."/>
            <person name="Brescovit A.D."/>
            <person name="Santos A.J."/>
        </authorList>
    </citation>
    <scope>NUCLEOTIDE SEQUENCE</scope>
    <source>
        <tissue evidence="1">Shoot tissue taken approximately 20 cm above the soil surface</tissue>
    </source>
</reference>
<dbReference type="AlphaFoldDB" id="A0A0A9FD89"/>
<dbReference type="EMBL" id="GBRH01187569">
    <property type="protein sequence ID" value="JAE10327.1"/>
    <property type="molecule type" value="Transcribed_RNA"/>
</dbReference>
<evidence type="ECO:0000313" key="1">
    <source>
        <dbReference type="EMBL" id="JAE10327.1"/>
    </source>
</evidence>
<name>A0A0A9FD89_ARUDO</name>